<keyword evidence="8" id="KW-0210">Decarboxylase</keyword>
<dbReference type="SMART" id="SM01001">
    <property type="entry name" value="AIRC"/>
    <property type="match status" value="1"/>
</dbReference>
<dbReference type="InterPro" id="IPR050089">
    <property type="entry name" value="SAICAR_synthetase"/>
</dbReference>
<dbReference type="SUPFAM" id="SSF56104">
    <property type="entry name" value="SAICAR synthase-like"/>
    <property type="match status" value="1"/>
</dbReference>
<evidence type="ECO:0000256" key="4">
    <source>
        <dbReference type="ARBA" id="ARBA00011020"/>
    </source>
</evidence>
<evidence type="ECO:0000256" key="6">
    <source>
        <dbReference type="ARBA" id="ARBA00022741"/>
    </source>
</evidence>
<dbReference type="GO" id="GO:0005829">
    <property type="term" value="C:cytosol"/>
    <property type="evidence" value="ECO:0007669"/>
    <property type="project" value="TreeGrafter"/>
</dbReference>
<dbReference type="AlphaFoldDB" id="A0A914WAM5"/>
<evidence type="ECO:0000313" key="13">
    <source>
        <dbReference type="Proteomes" id="UP000887566"/>
    </source>
</evidence>
<dbReference type="PANTHER" id="PTHR43599:SF3">
    <property type="entry name" value="SI:DKEY-6E2.2"/>
    <property type="match status" value="1"/>
</dbReference>
<dbReference type="InterPro" id="IPR000031">
    <property type="entry name" value="PurE_dom"/>
</dbReference>
<dbReference type="Gene3D" id="3.30.470.20">
    <property type="entry name" value="ATP-grasp fold, B domain"/>
    <property type="match status" value="1"/>
</dbReference>
<dbReference type="PROSITE" id="PS01057">
    <property type="entry name" value="SAICAR_SYNTHETASE_1"/>
    <property type="match status" value="1"/>
</dbReference>
<dbReference type="Gene3D" id="3.40.50.1970">
    <property type="match status" value="1"/>
</dbReference>
<name>A0A914WAM5_9BILA</name>
<comment type="similarity">
    <text evidence="3">In the C-terminal section; belongs to the AIR carboxylase family. Class II subfamily.</text>
</comment>
<evidence type="ECO:0000256" key="7">
    <source>
        <dbReference type="ARBA" id="ARBA00022755"/>
    </source>
</evidence>
<comment type="similarity">
    <text evidence="4">In the N-terminal section; belongs to the SAICAR synthetase family.</text>
</comment>
<keyword evidence="11" id="KW-0511">Multifunctional enzyme</keyword>
<evidence type="ECO:0000256" key="5">
    <source>
        <dbReference type="ARBA" id="ARBA00022598"/>
    </source>
</evidence>
<comment type="pathway">
    <text evidence="2">Purine metabolism; IMP biosynthesis via de novo pathway; 5-amino-1-(5-phospho-D-ribosyl)imidazole-4-carboxylate from 5-amino-1-(5-phospho-D-ribosyl)imidazole (carboxylase route): step 1/1.</text>
</comment>
<sequence>MDDIDMNSVVAAIGDGTKLKKIGEGKTKEIYEIPNYPALTLIRSKDRITAFNAQRQNMIEGKAEIANDTTCHVFHYLKSIGLNTHFIAKISDTEFLARRCAMIPLEWVARRVATGSFLKRNPGVQEGYWFDPAKLEIFYKDDENNDPQWSEEQVIAQGITASGVTVKRPEVDLMKRVTVLVFEALEKAWDLKQCALIDMKVEFGVTAEGELVLADVIDNDSWRVWPAGDKRLQLDKQFYRDLDAVTDDALTKLKENYAKVAGIVKSFTTPVKGRAVILMGSKADNAYATAIQDACSNLGVPAIKRVSSAHKTTETTLDIIAQYKSDRVPTVFIAVAGRSNGLGPVTAGNTTFPVINAPPLNDTWSSQDIWSSLRMPSGLGCTTVIGAEEAALAAAKILSLVDHMIFGRLLVQQLKSFVTIMKADAAMEKDNDLKIVSPFARKYSVANLNGH</sequence>
<accession>A0A914WAM5</accession>
<dbReference type="GO" id="GO:0016831">
    <property type="term" value="F:carboxy-lyase activity"/>
    <property type="evidence" value="ECO:0007669"/>
    <property type="project" value="UniProtKB-KW"/>
</dbReference>
<keyword evidence="5" id="KW-0436">Ligase</keyword>
<comment type="pathway">
    <text evidence="1">Purine metabolism; IMP biosynthesis via de novo pathway; 5-amino-1-(5-phospho-D-ribosyl)imidazole-4-carboxamide from 5-amino-1-(5-phospho-D-ribosyl)imidazole-4-carboxylate: step 1/2.</text>
</comment>
<keyword evidence="10" id="KW-0456">Lyase</keyword>
<dbReference type="InterPro" id="IPR018236">
    <property type="entry name" value="SAICAR_synthetase_CS"/>
</dbReference>
<dbReference type="Pfam" id="PF01259">
    <property type="entry name" value="SAICAR_synt"/>
    <property type="match status" value="1"/>
</dbReference>
<evidence type="ECO:0000256" key="1">
    <source>
        <dbReference type="ARBA" id="ARBA00004672"/>
    </source>
</evidence>
<evidence type="ECO:0000256" key="2">
    <source>
        <dbReference type="ARBA" id="ARBA00004747"/>
    </source>
</evidence>
<keyword evidence="13" id="KW-1185">Reference proteome</keyword>
<evidence type="ECO:0000256" key="11">
    <source>
        <dbReference type="ARBA" id="ARBA00023268"/>
    </source>
</evidence>
<dbReference type="FunFam" id="3.30.470.20:FF:000020">
    <property type="entry name" value="Probable multifunctional protein ADE2"/>
    <property type="match status" value="1"/>
</dbReference>
<evidence type="ECO:0000259" key="12">
    <source>
        <dbReference type="SMART" id="SM01001"/>
    </source>
</evidence>
<keyword evidence="9" id="KW-0067">ATP-binding</keyword>
<evidence type="ECO:0000256" key="9">
    <source>
        <dbReference type="ARBA" id="ARBA00022840"/>
    </source>
</evidence>
<dbReference type="GO" id="GO:0004639">
    <property type="term" value="F:phosphoribosylaminoimidazolesuccinocarboxamide synthase activity"/>
    <property type="evidence" value="ECO:0007669"/>
    <property type="project" value="InterPro"/>
</dbReference>
<keyword evidence="6" id="KW-0547">Nucleotide-binding</keyword>
<reference evidence="14" key="1">
    <citation type="submission" date="2022-11" db="UniProtKB">
        <authorList>
            <consortium name="WormBaseParasite"/>
        </authorList>
    </citation>
    <scope>IDENTIFICATION</scope>
</reference>
<evidence type="ECO:0000256" key="10">
    <source>
        <dbReference type="ARBA" id="ARBA00023239"/>
    </source>
</evidence>
<proteinExistence type="inferred from homology"/>
<dbReference type="WBParaSite" id="PSAMB.scaffold3610size17596.g21981.t1">
    <property type="protein sequence ID" value="PSAMB.scaffold3610size17596.g21981.t1"/>
    <property type="gene ID" value="PSAMB.scaffold3610size17596.g21981"/>
</dbReference>
<dbReference type="SUPFAM" id="SSF52255">
    <property type="entry name" value="N5-CAIR mutase (phosphoribosylaminoimidazole carboxylase, PurE)"/>
    <property type="match status" value="1"/>
</dbReference>
<dbReference type="InterPro" id="IPR028923">
    <property type="entry name" value="SAICAR_synt/ADE2_N"/>
</dbReference>
<evidence type="ECO:0000256" key="8">
    <source>
        <dbReference type="ARBA" id="ARBA00022793"/>
    </source>
</evidence>
<dbReference type="GO" id="GO:0005524">
    <property type="term" value="F:ATP binding"/>
    <property type="evidence" value="ECO:0007669"/>
    <property type="project" value="UniProtKB-KW"/>
</dbReference>
<dbReference type="Proteomes" id="UP000887566">
    <property type="component" value="Unplaced"/>
</dbReference>
<evidence type="ECO:0000313" key="14">
    <source>
        <dbReference type="WBParaSite" id="PSAMB.scaffold3610size17596.g21981.t1"/>
    </source>
</evidence>
<dbReference type="Pfam" id="PF00731">
    <property type="entry name" value="AIRC"/>
    <property type="match status" value="1"/>
</dbReference>
<keyword evidence="7" id="KW-0658">Purine biosynthesis</keyword>
<dbReference type="FunFam" id="3.30.200.20:FF:000183">
    <property type="entry name" value="Probable multifunctional protein ADE2"/>
    <property type="match status" value="1"/>
</dbReference>
<organism evidence="13 14">
    <name type="scientific">Plectus sambesii</name>
    <dbReference type="NCBI Taxonomy" id="2011161"/>
    <lineage>
        <taxon>Eukaryota</taxon>
        <taxon>Metazoa</taxon>
        <taxon>Ecdysozoa</taxon>
        <taxon>Nematoda</taxon>
        <taxon>Chromadorea</taxon>
        <taxon>Plectida</taxon>
        <taxon>Plectina</taxon>
        <taxon>Plectoidea</taxon>
        <taxon>Plectidae</taxon>
        <taxon>Plectus</taxon>
    </lineage>
</organism>
<protein>
    <submittedName>
        <fullName evidence="14">PurE domain-containing protein</fullName>
    </submittedName>
</protein>
<dbReference type="HAMAP" id="MF_00137">
    <property type="entry name" value="SAICAR_synth"/>
    <property type="match status" value="1"/>
</dbReference>
<dbReference type="GO" id="GO:0006189">
    <property type="term" value="P:'de novo' IMP biosynthetic process"/>
    <property type="evidence" value="ECO:0007669"/>
    <property type="project" value="InterPro"/>
</dbReference>
<dbReference type="Gene3D" id="3.30.200.20">
    <property type="entry name" value="Phosphorylase Kinase, domain 1"/>
    <property type="match status" value="1"/>
</dbReference>
<feature type="domain" description="PurE" evidence="12">
    <location>
        <begin position="273"/>
        <end position="420"/>
    </location>
</feature>
<dbReference type="CDD" id="cd01416">
    <property type="entry name" value="SAICAR_synt_Ade5"/>
    <property type="match status" value="1"/>
</dbReference>
<dbReference type="PANTHER" id="PTHR43599">
    <property type="entry name" value="MULTIFUNCTIONAL PROTEIN ADE2"/>
    <property type="match status" value="1"/>
</dbReference>
<evidence type="ECO:0000256" key="3">
    <source>
        <dbReference type="ARBA" id="ARBA00010478"/>
    </source>
</evidence>